<reference evidence="1 2" key="1">
    <citation type="submission" date="2019-09" db="EMBL/GenBank/DDBJ databases">
        <title>Genome Sequence of Larkinella sp MA1.</title>
        <authorList>
            <person name="Srinivasan S."/>
        </authorList>
    </citation>
    <scope>NUCLEOTIDE SEQUENCE [LARGE SCALE GENOMIC DNA]</scope>
    <source>
        <strain evidence="1 2">MA1</strain>
    </source>
</reference>
<gene>
    <name evidence="1" type="ORF">F0P93_20720</name>
</gene>
<organism evidence="1 2">
    <name type="scientific">Larkinella humicola</name>
    <dbReference type="NCBI Taxonomy" id="2607654"/>
    <lineage>
        <taxon>Bacteria</taxon>
        <taxon>Pseudomonadati</taxon>
        <taxon>Bacteroidota</taxon>
        <taxon>Cytophagia</taxon>
        <taxon>Cytophagales</taxon>
        <taxon>Spirosomataceae</taxon>
        <taxon>Larkinella</taxon>
    </lineage>
</organism>
<dbReference type="EMBL" id="VTWS01000005">
    <property type="protein sequence ID" value="KAA9349868.1"/>
    <property type="molecule type" value="Genomic_DNA"/>
</dbReference>
<evidence type="ECO:0000313" key="2">
    <source>
        <dbReference type="Proteomes" id="UP000326344"/>
    </source>
</evidence>
<sequence length="344" mass="39509">MTIWQVVMGAIPLLAVLGQTPAVIEGPRTMEPADTLRQAGVTDTLKKPATDSLTRLSTDSVARPAYLSVVSRPAEPFMIQRVAFVSDFLHRLNYQQTPTQQAFDSLSRLTYPRERYLRMLFNEDDPRLNARSGRHSPAYQTLVDEFVSTIANDTAAVLLPKDTEQLFGEVEYAVLYKNTPQKVTFFLKRNRTDSYSDWKIIDAEAPFLKASRTDTMRLDTSRRNDRSLFIGSETHETRFLNLFNFLRNRENLLAFTLSAYPVSKTLIRLSKAVQDGSLTLQQTQKVHLYLDIRRGWLLKLEDFHREKENAGWLITDLYSVEYRTPLPAALSRYMKWSASSKKPD</sequence>
<comment type="caution">
    <text evidence="1">The sequence shown here is derived from an EMBL/GenBank/DDBJ whole genome shotgun (WGS) entry which is preliminary data.</text>
</comment>
<accession>A0A5N1JBY0</accession>
<protein>
    <submittedName>
        <fullName evidence="1">Uncharacterized protein</fullName>
    </submittedName>
</protein>
<dbReference type="RefSeq" id="WP_150879463.1">
    <property type="nucleotide sequence ID" value="NZ_VTWS01000005.1"/>
</dbReference>
<dbReference type="Proteomes" id="UP000326344">
    <property type="component" value="Unassembled WGS sequence"/>
</dbReference>
<name>A0A5N1JBY0_9BACT</name>
<evidence type="ECO:0000313" key="1">
    <source>
        <dbReference type="EMBL" id="KAA9349868.1"/>
    </source>
</evidence>
<dbReference type="AlphaFoldDB" id="A0A5N1JBY0"/>
<proteinExistence type="predicted"/>
<keyword evidence="2" id="KW-1185">Reference proteome</keyword>